<accession>A0ABV0TYY5</accession>
<evidence type="ECO:0000313" key="2">
    <source>
        <dbReference type="Proteomes" id="UP001482620"/>
    </source>
</evidence>
<protein>
    <submittedName>
        <fullName evidence="1">Uncharacterized protein</fullName>
    </submittedName>
</protein>
<comment type="caution">
    <text evidence="1">The sequence shown here is derived from an EMBL/GenBank/DDBJ whole genome shotgun (WGS) entry which is preliminary data.</text>
</comment>
<gene>
    <name evidence="1" type="ORF">ILYODFUR_030289</name>
</gene>
<reference evidence="1 2" key="1">
    <citation type="submission" date="2021-06" db="EMBL/GenBank/DDBJ databases">
        <authorList>
            <person name="Palmer J.M."/>
        </authorList>
    </citation>
    <scope>NUCLEOTIDE SEQUENCE [LARGE SCALE GENOMIC DNA]</scope>
    <source>
        <strain evidence="2">if_2019</strain>
        <tissue evidence="1">Muscle</tissue>
    </source>
</reference>
<name>A0ABV0TYY5_9TELE</name>
<dbReference type="EMBL" id="JAHRIQ010050803">
    <property type="protein sequence ID" value="MEQ2238140.1"/>
    <property type="molecule type" value="Genomic_DNA"/>
</dbReference>
<sequence length="100" mass="11299">MCTTALHCGAHRYGPDLYLLSFGELVFLHWLKQTSATHATHTLHTYSSHLPLSAQWLENKALCNSDEPICETLLVQSYVKFLTVIPLLLNKVPHVTVLWA</sequence>
<keyword evidence="2" id="KW-1185">Reference proteome</keyword>
<proteinExistence type="predicted"/>
<organism evidence="1 2">
    <name type="scientific">Ilyodon furcidens</name>
    <name type="common">goldbreast splitfin</name>
    <dbReference type="NCBI Taxonomy" id="33524"/>
    <lineage>
        <taxon>Eukaryota</taxon>
        <taxon>Metazoa</taxon>
        <taxon>Chordata</taxon>
        <taxon>Craniata</taxon>
        <taxon>Vertebrata</taxon>
        <taxon>Euteleostomi</taxon>
        <taxon>Actinopterygii</taxon>
        <taxon>Neopterygii</taxon>
        <taxon>Teleostei</taxon>
        <taxon>Neoteleostei</taxon>
        <taxon>Acanthomorphata</taxon>
        <taxon>Ovalentaria</taxon>
        <taxon>Atherinomorphae</taxon>
        <taxon>Cyprinodontiformes</taxon>
        <taxon>Goodeidae</taxon>
        <taxon>Ilyodon</taxon>
    </lineage>
</organism>
<evidence type="ECO:0000313" key="1">
    <source>
        <dbReference type="EMBL" id="MEQ2238140.1"/>
    </source>
</evidence>
<dbReference type="Proteomes" id="UP001482620">
    <property type="component" value="Unassembled WGS sequence"/>
</dbReference>